<reference evidence="2 3" key="1">
    <citation type="journal article" date="2014" name="PLoS ONE">
        <title>Global Analysis of Gene Expression Profiles in Physic Nut (Jatropha curcas L.) Seedlings Exposed to Salt Stress.</title>
        <authorList>
            <person name="Zhang L."/>
            <person name="Zhang C."/>
            <person name="Wu P."/>
            <person name="Chen Y."/>
            <person name="Li M."/>
            <person name="Jiang H."/>
            <person name="Wu G."/>
        </authorList>
    </citation>
    <scope>NUCLEOTIDE SEQUENCE [LARGE SCALE GENOMIC DNA]</scope>
    <source>
        <strain evidence="3">cv. GZQX0401</strain>
        <tissue evidence="2">Young leaves</tissue>
    </source>
</reference>
<dbReference type="EMBL" id="KK915242">
    <property type="protein sequence ID" value="KDP23149.1"/>
    <property type="molecule type" value="Genomic_DNA"/>
</dbReference>
<dbReference type="Proteomes" id="UP000027138">
    <property type="component" value="Unassembled WGS sequence"/>
</dbReference>
<accession>A0A067JUE7</accession>
<proteinExistence type="predicted"/>
<name>A0A067JUE7_JATCU</name>
<gene>
    <name evidence="2" type="ORF">JCGZ_00141</name>
</gene>
<dbReference type="GO" id="GO:0030246">
    <property type="term" value="F:carbohydrate binding"/>
    <property type="evidence" value="ECO:0007669"/>
    <property type="project" value="InterPro"/>
</dbReference>
<feature type="compositionally biased region" description="Basic and acidic residues" evidence="1">
    <location>
        <begin position="1"/>
        <end position="10"/>
    </location>
</feature>
<dbReference type="PANTHER" id="PTHR48478">
    <property type="entry name" value="LECTIN-LIKE"/>
    <property type="match status" value="1"/>
</dbReference>
<keyword evidence="3" id="KW-1185">Reference proteome</keyword>
<feature type="region of interest" description="Disordered" evidence="1">
    <location>
        <begin position="1"/>
        <end position="42"/>
    </location>
</feature>
<dbReference type="OrthoDB" id="533833at2759"/>
<evidence type="ECO:0000313" key="2">
    <source>
        <dbReference type="EMBL" id="KDP23149.1"/>
    </source>
</evidence>
<dbReference type="InterPro" id="IPR025886">
    <property type="entry name" value="PP2-like"/>
</dbReference>
<organism evidence="2 3">
    <name type="scientific">Jatropha curcas</name>
    <name type="common">Barbados nut</name>
    <dbReference type="NCBI Taxonomy" id="180498"/>
    <lineage>
        <taxon>Eukaryota</taxon>
        <taxon>Viridiplantae</taxon>
        <taxon>Streptophyta</taxon>
        <taxon>Embryophyta</taxon>
        <taxon>Tracheophyta</taxon>
        <taxon>Spermatophyta</taxon>
        <taxon>Magnoliopsida</taxon>
        <taxon>eudicotyledons</taxon>
        <taxon>Gunneridae</taxon>
        <taxon>Pentapetalae</taxon>
        <taxon>rosids</taxon>
        <taxon>fabids</taxon>
        <taxon>Malpighiales</taxon>
        <taxon>Euphorbiaceae</taxon>
        <taxon>Crotonoideae</taxon>
        <taxon>Jatropheae</taxon>
        <taxon>Jatropha</taxon>
    </lineage>
</organism>
<dbReference type="InterPro" id="IPR052147">
    <property type="entry name" value="PP2-like/Lectin"/>
</dbReference>
<protein>
    <submittedName>
        <fullName evidence="2">Uncharacterized protein</fullName>
    </submittedName>
</protein>
<evidence type="ECO:0000256" key="1">
    <source>
        <dbReference type="SAM" id="MobiDB-lite"/>
    </source>
</evidence>
<dbReference type="AlphaFoldDB" id="A0A067JUE7"/>
<dbReference type="PANTHER" id="PTHR48478:SF1">
    <property type="entry name" value="LECTIN-LIKE"/>
    <property type="match status" value="1"/>
</dbReference>
<evidence type="ECO:0000313" key="3">
    <source>
        <dbReference type="Proteomes" id="UP000027138"/>
    </source>
</evidence>
<sequence>MGTGWSRDESQTSEEANQKQPTESRTEEKAPQQQVKPQPEPELKLPYNYESILREADSVIDKSSADKLYDQLCNGVFLNQKKKKYWVEKKSNGNCFFLFARALSITWAEDNRFWHWPCHYETSDAFVEVAELLNVCWLEIHGKFDTTKLSSIFLYEVAFVIMLKDCAYGWEVPVNTRITLPNGIKQEHKQNLATKPRGRWIEIPVGEFITSPENVGEIEVSLYEYEGGKWKKGLVVKGIIIRPKT</sequence>
<dbReference type="Pfam" id="PF14299">
    <property type="entry name" value="PP2"/>
    <property type="match status" value="1"/>
</dbReference>
<dbReference type="STRING" id="180498.A0A067JUE7"/>